<evidence type="ECO:0000259" key="4">
    <source>
        <dbReference type="PROSITE" id="PS50043"/>
    </source>
</evidence>
<sequence>MRPHRTEPDSGTLKVLVVDDHAVLRHGVVGVIDAAPDMTVAAEARTVAEAMDAGVNLDPDVALVDLNLPDGNGFAVVSHFAEHRLRTRCIMFTAVGHRGAVERAIDVGAVGYLRKNASEDAIRQTIRDVAAGRDRAQRTLAAITASPDAFEQVLDVLTPAERLVLEGVGAGETNQQIADQLGVVDRTVKRHVTSLLDVLGMVRRTQLAAWYAAHCHPTW</sequence>
<dbReference type="CDD" id="cd06170">
    <property type="entry name" value="LuxR_C_like"/>
    <property type="match status" value="1"/>
</dbReference>
<dbReference type="InterPro" id="IPR011006">
    <property type="entry name" value="CheY-like_superfamily"/>
</dbReference>
<dbReference type="PRINTS" id="PR00038">
    <property type="entry name" value="HTHLUXR"/>
</dbReference>
<feature type="domain" description="HTH luxR-type" evidence="4">
    <location>
        <begin position="151"/>
        <end position="215"/>
    </location>
</feature>
<evidence type="ECO:0000256" key="3">
    <source>
        <dbReference type="PROSITE-ProRule" id="PRU00169"/>
    </source>
</evidence>
<dbReference type="EMBL" id="JACHDN010000001">
    <property type="protein sequence ID" value="MBB5474685.1"/>
    <property type="molecule type" value="Genomic_DNA"/>
</dbReference>
<dbReference type="EMBL" id="BJVQ01000029">
    <property type="protein sequence ID" value="GEL47075.1"/>
    <property type="molecule type" value="Genomic_DNA"/>
</dbReference>
<reference evidence="7 9" key="2">
    <citation type="submission" date="2020-08" db="EMBL/GenBank/DDBJ databases">
        <title>Sequencing the genomes of 1000 actinobacteria strains.</title>
        <authorList>
            <person name="Klenk H.-P."/>
        </authorList>
    </citation>
    <scope>NUCLEOTIDE SEQUENCE [LARGE SCALE GENOMIC DNA]</scope>
    <source>
        <strain evidence="7 9">DSM 9581</strain>
    </source>
</reference>
<dbReference type="PANTHER" id="PTHR43214">
    <property type="entry name" value="TWO-COMPONENT RESPONSE REGULATOR"/>
    <property type="match status" value="1"/>
</dbReference>
<evidence type="ECO:0000313" key="8">
    <source>
        <dbReference type="Proteomes" id="UP000321723"/>
    </source>
</evidence>
<dbReference type="PROSITE" id="PS50043">
    <property type="entry name" value="HTH_LUXR_2"/>
    <property type="match status" value="1"/>
</dbReference>
<dbReference type="PANTHER" id="PTHR43214:SF43">
    <property type="entry name" value="TWO-COMPONENT RESPONSE REGULATOR"/>
    <property type="match status" value="1"/>
</dbReference>
<protein>
    <submittedName>
        <fullName evidence="7">DNA-binding NarL/FixJ family response regulator</fullName>
    </submittedName>
    <submittedName>
        <fullName evidence="6">DNA-binding response regulator</fullName>
    </submittedName>
</protein>
<dbReference type="InterPro" id="IPR016032">
    <property type="entry name" value="Sig_transdc_resp-reg_C-effctor"/>
</dbReference>
<proteinExistence type="predicted"/>
<dbReference type="Gene3D" id="3.40.50.2300">
    <property type="match status" value="1"/>
</dbReference>
<dbReference type="Pfam" id="PF00196">
    <property type="entry name" value="GerE"/>
    <property type="match status" value="1"/>
</dbReference>
<dbReference type="AlphaFoldDB" id="A0A511FCV1"/>
<keyword evidence="8" id="KW-1185">Reference proteome</keyword>
<dbReference type="InterPro" id="IPR058245">
    <property type="entry name" value="NreC/VraR/RcsB-like_REC"/>
</dbReference>
<organism evidence="6 8">
    <name type="scientific">Cellulomonas hominis</name>
    <dbReference type="NCBI Taxonomy" id="156981"/>
    <lineage>
        <taxon>Bacteria</taxon>
        <taxon>Bacillati</taxon>
        <taxon>Actinomycetota</taxon>
        <taxon>Actinomycetes</taxon>
        <taxon>Micrococcales</taxon>
        <taxon>Cellulomonadaceae</taxon>
        <taxon>Cellulomonas</taxon>
    </lineage>
</organism>
<comment type="caution">
    <text evidence="6">The sequence shown here is derived from an EMBL/GenBank/DDBJ whole genome shotgun (WGS) entry which is preliminary data.</text>
</comment>
<evidence type="ECO:0000256" key="2">
    <source>
        <dbReference type="ARBA" id="ARBA00023125"/>
    </source>
</evidence>
<dbReference type="SUPFAM" id="SSF46894">
    <property type="entry name" value="C-terminal effector domain of the bipartite response regulators"/>
    <property type="match status" value="1"/>
</dbReference>
<feature type="domain" description="Response regulatory" evidence="5">
    <location>
        <begin position="14"/>
        <end position="130"/>
    </location>
</feature>
<dbReference type="SUPFAM" id="SSF52172">
    <property type="entry name" value="CheY-like"/>
    <property type="match status" value="1"/>
</dbReference>
<dbReference type="SMART" id="SM00421">
    <property type="entry name" value="HTH_LUXR"/>
    <property type="match status" value="1"/>
</dbReference>
<evidence type="ECO:0000259" key="5">
    <source>
        <dbReference type="PROSITE" id="PS50110"/>
    </source>
</evidence>
<name>A0A511FCV1_9CELL</name>
<evidence type="ECO:0000313" key="7">
    <source>
        <dbReference type="EMBL" id="MBB5474685.1"/>
    </source>
</evidence>
<dbReference type="RefSeq" id="WP_183835165.1">
    <property type="nucleotide sequence ID" value="NZ_BJVQ01000029.1"/>
</dbReference>
<keyword evidence="1 3" id="KW-0597">Phosphoprotein</keyword>
<keyword evidence="2 6" id="KW-0238">DNA-binding</keyword>
<evidence type="ECO:0000313" key="9">
    <source>
        <dbReference type="Proteomes" id="UP000564629"/>
    </source>
</evidence>
<dbReference type="PROSITE" id="PS50110">
    <property type="entry name" value="RESPONSE_REGULATORY"/>
    <property type="match status" value="1"/>
</dbReference>
<dbReference type="InterPro" id="IPR039420">
    <property type="entry name" value="WalR-like"/>
</dbReference>
<dbReference type="InterPro" id="IPR000792">
    <property type="entry name" value="Tscrpt_reg_LuxR_C"/>
</dbReference>
<accession>A0A511FCV1</accession>
<reference evidence="6 8" key="1">
    <citation type="submission" date="2019-07" db="EMBL/GenBank/DDBJ databases">
        <title>Whole genome shotgun sequence of Cellulomonas hominis NBRC 16055.</title>
        <authorList>
            <person name="Hosoyama A."/>
            <person name="Uohara A."/>
            <person name="Ohji S."/>
            <person name="Ichikawa N."/>
        </authorList>
    </citation>
    <scope>NUCLEOTIDE SEQUENCE [LARGE SCALE GENOMIC DNA]</scope>
    <source>
        <strain evidence="6 8">NBRC 16055</strain>
    </source>
</reference>
<dbReference type="GO" id="GO:0006355">
    <property type="term" value="P:regulation of DNA-templated transcription"/>
    <property type="evidence" value="ECO:0007669"/>
    <property type="project" value="InterPro"/>
</dbReference>
<dbReference type="SMART" id="SM00448">
    <property type="entry name" value="REC"/>
    <property type="match status" value="1"/>
</dbReference>
<dbReference type="GO" id="GO:0003677">
    <property type="term" value="F:DNA binding"/>
    <property type="evidence" value="ECO:0007669"/>
    <property type="project" value="UniProtKB-KW"/>
</dbReference>
<dbReference type="GO" id="GO:0000160">
    <property type="term" value="P:phosphorelay signal transduction system"/>
    <property type="evidence" value="ECO:0007669"/>
    <property type="project" value="InterPro"/>
</dbReference>
<dbReference type="Proteomes" id="UP000564629">
    <property type="component" value="Unassembled WGS sequence"/>
</dbReference>
<dbReference type="Proteomes" id="UP000321723">
    <property type="component" value="Unassembled WGS sequence"/>
</dbReference>
<evidence type="ECO:0000313" key="6">
    <source>
        <dbReference type="EMBL" id="GEL47075.1"/>
    </source>
</evidence>
<gene>
    <name evidence="6" type="primary">devR</name>
    <name evidence="6" type="ORF">CHO01_21910</name>
    <name evidence="7" type="ORF">HNR08_003421</name>
</gene>
<feature type="modified residue" description="4-aspartylphosphate" evidence="3">
    <location>
        <position position="65"/>
    </location>
</feature>
<evidence type="ECO:0000256" key="1">
    <source>
        <dbReference type="ARBA" id="ARBA00022553"/>
    </source>
</evidence>
<dbReference type="Pfam" id="PF00072">
    <property type="entry name" value="Response_reg"/>
    <property type="match status" value="1"/>
</dbReference>
<dbReference type="CDD" id="cd17535">
    <property type="entry name" value="REC_NarL-like"/>
    <property type="match status" value="1"/>
</dbReference>
<dbReference type="InterPro" id="IPR001789">
    <property type="entry name" value="Sig_transdc_resp-reg_receiver"/>
</dbReference>